<feature type="chain" id="PRO_5026067429" description="Glucose-methanol-choline oxidoreductase N-terminal domain-containing protein" evidence="1">
    <location>
        <begin position="19"/>
        <end position="58"/>
    </location>
</feature>
<gene>
    <name evidence="2" type="ORF">NTEN_LOCUS6251</name>
</gene>
<organism evidence="2 3">
    <name type="scientific">Nesidiocoris tenuis</name>
    <dbReference type="NCBI Taxonomy" id="355587"/>
    <lineage>
        <taxon>Eukaryota</taxon>
        <taxon>Metazoa</taxon>
        <taxon>Ecdysozoa</taxon>
        <taxon>Arthropoda</taxon>
        <taxon>Hexapoda</taxon>
        <taxon>Insecta</taxon>
        <taxon>Pterygota</taxon>
        <taxon>Neoptera</taxon>
        <taxon>Paraneoptera</taxon>
        <taxon>Hemiptera</taxon>
        <taxon>Heteroptera</taxon>
        <taxon>Panheteroptera</taxon>
        <taxon>Cimicomorpha</taxon>
        <taxon>Miridae</taxon>
        <taxon>Dicyphina</taxon>
        <taxon>Nesidiocoris</taxon>
    </lineage>
</organism>
<evidence type="ECO:0000313" key="2">
    <source>
        <dbReference type="EMBL" id="CAB0000133.1"/>
    </source>
</evidence>
<feature type="non-terminal residue" evidence="2">
    <location>
        <position position="1"/>
    </location>
</feature>
<proteinExistence type="predicted"/>
<accession>A0A6H5GAP2</accession>
<dbReference type="AlphaFoldDB" id="A0A6H5GAP2"/>
<dbReference type="EMBL" id="CADCXU010009182">
    <property type="protein sequence ID" value="CAB0000133.1"/>
    <property type="molecule type" value="Genomic_DNA"/>
</dbReference>
<evidence type="ECO:0000256" key="1">
    <source>
        <dbReference type="SAM" id="SignalP"/>
    </source>
</evidence>
<feature type="non-terminal residue" evidence="2">
    <location>
        <position position="58"/>
    </location>
</feature>
<reference evidence="2 3" key="1">
    <citation type="submission" date="2020-02" db="EMBL/GenBank/DDBJ databases">
        <authorList>
            <person name="Ferguson B K."/>
        </authorList>
    </citation>
    <scope>NUCLEOTIDE SEQUENCE [LARGE SCALE GENOMIC DNA]</scope>
</reference>
<feature type="signal peptide" evidence="1">
    <location>
        <begin position="1"/>
        <end position="18"/>
    </location>
</feature>
<dbReference type="OrthoDB" id="269227at2759"/>
<evidence type="ECO:0000313" key="3">
    <source>
        <dbReference type="Proteomes" id="UP000479000"/>
    </source>
</evidence>
<dbReference type="Proteomes" id="UP000479000">
    <property type="component" value="Unassembled WGS sequence"/>
</dbReference>
<evidence type="ECO:0008006" key="4">
    <source>
        <dbReference type="Google" id="ProtNLM"/>
    </source>
</evidence>
<name>A0A6H5GAP2_9HEMI</name>
<keyword evidence="3" id="KW-1185">Reference proteome</keyword>
<dbReference type="Gene3D" id="3.50.50.60">
    <property type="entry name" value="FAD/NAD(P)-binding domain"/>
    <property type="match status" value="1"/>
</dbReference>
<sequence>MAEAGGGGWLSALLGVMAGRFMLGDLGFEKNYVNTTVPETIYDFIIVGGGSAGSVLAN</sequence>
<protein>
    <recommendedName>
        <fullName evidence="4">Glucose-methanol-choline oxidoreductase N-terminal domain-containing protein</fullName>
    </recommendedName>
</protein>
<dbReference type="InterPro" id="IPR036188">
    <property type="entry name" value="FAD/NAD-bd_sf"/>
</dbReference>
<keyword evidence="1" id="KW-0732">Signal</keyword>